<dbReference type="GO" id="GO:0042302">
    <property type="term" value="F:structural constituent of cuticle"/>
    <property type="evidence" value="ECO:0007669"/>
    <property type="project" value="UniProtKB-UniRule"/>
</dbReference>
<protein>
    <submittedName>
        <fullName evidence="2">Uncharacterized protein</fullName>
    </submittedName>
</protein>
<dbReference type="InterPro" id="IPR000618">
    <property type="entry name" value="Insect_cuticle"/>
</dbReference>
<evidence type="ECO:0000313" key="2">
    <source>
        <dbReference type="EMBL" id="JAS29208.1"/>
    </source>
</evidence>
<gene>
    <name evidence="2" type="ORF">g.44415</name>
</gene>
<reference evidence="2" key="1">
    <citation type="submission" date="2015-12" db="EMBL/GenBank/DDBJ databases">
        <title>De novo transcriptome assembly of four potential Pierce s Disease insect vectors from Arizona vineyards.</title>
        <authorList>
            <person name="Tassone E.E."/>
        </authorList>
    </citation>
    <scope>NUCLEOTIDE SEQUENCE</scope>
</reference>
<accession>A0A1B6DU62</accession>
<feature type="non-terminal residue" evidence="2">
    <location>
        <position position="117"/>
    </location>
</feature>
<evidence type="ECO:0000256" key="1">
    <source>
        <dbReference type="PROSITE-ProRule" id="PRU00497"/>
    </source>
</evidence>
<dbReference type="EMBL" id="GEDC01008090">
    <property type="protein sequence ID" value="JAS29208.1"/>
    <property type="molecule type" value="Transcribed_RNA"/>
</dbReference>
<dbReference type="AlphaFoldDB" id="A0A1B6DU62"/>
<proteinExistence type="predicted"/>
<name>A0A1B6DU62_9HEMI</name>
<sequence length="117" mass="12898">MIDFAFIKMALQFSLLFHNIDHYTNGPYGLSLSLSLRKLNNMIDFSFKTNDGTERTEEGMFVDGVWTVTGSFSWVGPDGNVYFTRFIADDKGYRILPQSPTSGGFGFASSGLIGGST</sequence>
<dbReference type="PROSITE" id="PS51155">
    <property type="entry name" value="CHIT_BIND_RR_2"/>
    <property type="match status" value="1"/>
</dbReference>
<dbReference type="Pfam" id="PF00379">
    <property type="entry name" value="Chitin_bind_4"/>
    <property type="match status" value="1"/>
</dbReference>
<organism evidence="2">
    <name type="scientific">Clastoptera arizonana</name>
    <name type="common">Arizona spittle bug</name>
    <dbReference type="NCBI Taxonomy" id="38151"/>
    <lineage>
        <taxon>Eukaryota</taxon>
        <taxon>Metazoa</taxon>
        <taxon>Ecdysozoa</taxon>
        <taxon>Arthropoda</taxon>
        <taxon>Hexapoda</taxon>
        <taxon>Insecta</taxon>
        <taxon>Pterygota</taxon>
        <taxon>Neoptera</taxon>
        <taxon>Paraneoptera</taxon>
        <taxon>Hemiptera</taxon>
        <taxon>Auchenorrhyncha</taxon>
        <taxon>Cercopoidea</taxon>
        <taxon>Clastopteridae</taxon>
        <taxon>Clastoptera</taxon>
    </lineage>
</organism>
<keyword evidence="1" id="KW-0193">Cuticle</keyword>